<evidence type="ECO:0000259" key="10">
    <source>
        <dbReference type="SMART" id="SM01194"/>
    </source>
</evidence>
<evidence type="ECO:0000256" key="7">
    <source>
        <dbReference type="ARBA" id="ARBA00022917"/>
    </source>
</evidence>
<evidence type="ECO:0000313" key="12">
    <source>
        <dbReference type="Proteomes" id="UP001597034"/>
    </source>
</evidence>
<dbReference type="InterPro" id="IPR042226">
    <property type="entry name" value="eFR1_2_sf"/>
</dbReference>
<evidence type="ECO:0000256" key="1">
    <source>
        <dbReference type="ARBA" id="ARBA00002832"/>
    </source>
</evidence>
<dbReference type="InterPro" id="IPR004403">
    <property type="entry name" value="Peptide_chain-rel_eRF1/aRF1"/>
</dbReference>
<dbReference type="PANTHER" id="PTHR10113">
    <property type="entry name" value="PEPTIDE CHAIN RELEASE FACTOR SUBUNIT 1"/>
    <property type="match status" value="1"/>
</dbReference>
<keyword evidence="12" id="KW-1185">Reference proteome</keyword>
<dbReference type="Gene3D" id="3.30.960.10">
    <property type="entry name" value="eRF1 domain 1"/>
    <property type="match status" value="1"/>
</dbReference>
<evidence type="ECO:0000313" key="11">
    <source>
        <dbReference type="EMBL" id="MFD1647076.1"/>
    </source>
</evidence>
<dbReference type="FunFam" id="3.30.960.10:FF:000003">
    <property type="entry name" value="Peptide chain release factor subunit 1"/>
    <property type="match status" value="1"/>
</dbReference>
<dbReference type="Gene3D" id="1.20.5.170">
    <property type="match status" value="1"/>
</dbReference>
<dbReference type="Gene3D" id="3.30.420.60">
    <property type="entry name" value="eRF1 domain 2"/>
    <property type="match status" value="1"/>
</dbReference>
<dbReference type="GO" id="GO:0005737">
    <property type="term" value="C:cytoplasm"/>
    <property type="evidence" value="ECO:0007669"/>
    <property type="project" value="UniProtKB-SubCell"/>
</dbReference>
<dbReference type="NCBIfam" id="TIGR03676">
    <property type="entry name" value="aRF1_eRF1"/>
    <property type="match status" value="1"/>
</dbReference>
<dbReference type="RefSeq" id="WP_256400859.1">
    <property type="nucleotide sequence ID" value="NZ_JANHJR010000003.1"/>
</dbReference>
<evidence type="ECO:0000256" key="4">
    <source>
        <dbReference type="ARBA" id="ARBA00011520"/>
    </source>
</evidence>
<dbReference type="GO" id="GO:0016149">
    <property type="term" value="F:translation release factor activity, codon specific"/>
    <property type="evidence" value="ECO:0007669"/>
    <property type="project" value="UniProtKB-UniRule"/>
</dbReference>
<dbReference type="InterPro" id="IPR024049">
    <property type="entry name" value="eRF1_1_sf"/>
</dbReference>
<proteinExistence type="inferred from homology"/>
<comment type="subcellular location">
    <subcellularLocation>
        <location evidence="2 9">Cytoplasm</location>
    </subcellularLocation>
</comment>
<comment type="caution">
    <text evidence="11">The sequence shown here is derived from an EMBL/GenBank/DDBJ whole genome shotgun (WGS) entry which is preliminary data.</text>
</comment>
<dbReference type="Proteomes" id="UP001597034">
    <property type="component" value="Unassembled WGS sequence"/>
</dbReference>
<evidence type="ECO:0000256" key="5">
    <source>
        <dbReference type="ARBA" id="ARBA00019723"/>
    </source>
</evidence>
<dbReference type="InterPro" id="IPR020918">
    <property type="entry name" value="Peptide_chain-rel_aRF1"/>
</dbReference>
<gene>
    <name evidence="9 11" type="primary">prf1</name>
    <name evidence="11" type="ORF">ACFSBL_15405</name>
</gene>
<evidence type="ECO:0000256" key="3">
    <source>
        <dbReference type="ARBA" id="ARBA00005326"/>
    </source>
</evidence>
<comment type="function">
    <text evidence="1 9">Directs the termination of nascent peptide synthesis (translation) in response to the termination codons UAA, UAG and UGA.</text>
</comment>
<evidence type="ECO:0000256" key="8">
    <source>
        <dbReference type="ARBA" id="ARBA00031168"/>
    </source>
</evidence>
<dbReference type="SUPFAM" id="SSF55481">
    <property type="entry name" value="N-terminal domain of eukaryotic peptide chain release factor subunit 1, ERF1"/>
    <property type="match status" value="1"/>
</dbReference>
<dbReference type="AlphaFoldDB" id="A0ABD6DL55"/>
<dbReference type="FunFam" id="3.30.420.60:FF:000003">
    <property type="entry name" value="Peptide chain release factor subunit 1"/>
    <property type="match status" value="1"/>
</dbReference>
<comment type="subunit">
    <text evidence="4 9">Heterodimer of two subunits, one of which binds GTP.</text>
</comment>
<dbReference type="Pfam" id="PF03463">
    <property type="entry name" value="eRF1_1"/>
    <property type="match status" value="1"/>
</dbReference>
<name>A0ABD6DL55_9EURY</name>
<organism evidence="11 12">
    <name type="scientific">Haloarchaeobius litoreus</name>
    <dbReference type="NCBI Taxonomy" id="755306"/>
    <lineage>
        <taxon>Archaea</taxon>
        <taxon>Methanobacteriati</taxon>
        <taxon>Methanobacteriota</taxon>
        <taxon>Stenosarchaea group</taxon>
        <taxon>Halobacteria</taxon>
        <taxon>Halobacteriales</taxon>
        <taxon>Halorubellaceae</taxon>
        <taxon>Haloarchaeobius</taxon>
    </lineage>
</organism>
<dbReference type="InterPro" id="IPR005140">
    <property type="entry name" value="eRF1_Pelota-like_N"/>
</dbReference>
<evidence type="ECO:0000256" key="2">
    <source>
        <dbReference type="ARBA" id="ARBA00004496"/>
    </source>
</evidence>
<comment type="similarity">
    <text evidence="3 9">Belongs to the eukaryotic release factor 1 family.</text>
</comment>
<dbReference type="EMBL" id="JBHUDO010000003">
    <property type="protein sequence ID" value="MFD1647076.1"/>
    <property type="molecule type" value="Genomic_DNA"/>
</dbReference>
<dbReference type="HAMAP" id="MF_00424">
    <property type="entry name" value="Rel_fact_arch_1"/>
    <property type="match status" value="1"/>
</dbReference>
<dbReference type="Pfam" id="PF03464">
    <property type="entry name" value="eRF1_2"/>
    <property type="match status" value="1"/>
</dbReference>
<dbReference type="InterPro" id="IPR005141">
    <property type="entry name" value="eRF1_2"/>
</dbReference>
<keyword evidence="6 9" id="KW-0963">Cytoplasm</keyword>
<dbReference type="SUPFAM" id="SSF53137">
    <property type="entry name" value="Translational machinery components"/>
    <property type="match status" value="1"/>
</dbReference>
<keyword evidence="7 9" id="KW-0648">Protein biosynthesis</keyword>
<sequence length="413" mass="46504">MSQQEGEESDRKKYEFRRVIEELDDYEGSGTQLVTIYVPEDRRISDVVAHVTQEHSEASNIKSKQTRTNVQDALTSIKDRLRYYDNPPENGMVLFSGAVNSGGGQTDMVTKVLESPPQSVESFRYHCDSAFLTEPLEHMLADKGLYGLIVLDRREANVGWLRGKRVEPVKSASSLVPGKQRKGGQSAQRFARLRLEAIDNFYQEVAEMANDLFVPERHELQGVLVGGPSPTKDEFLDGDYLHHELQDKVLGKFDVAYTDESGLYDLVDAADDVLADAEIMEDKDLMNEFFKQLHDGNKATYGFEPTRENLVMGSVETLLISEDLRKDVVTYDCPDGTEEYELIDSRKNTPTHTCDDGTEAEVQEREDAIEFLMNIADQRGTETKFISTDFEKGDQLYNAFGGISGLLRYSTGV</sequence>
<reference evidence="11 12" key="1">
    <citation type="journal article" date="2019" name="Int. J. Syst. Evol. Microbiol.">
        <title>The Global Catalogue of Microorganisms (GCM) 10K type strain sequencing project: providing services to taxonomists for standard genome sequencing and annotation.</title>
        <authorList>
            <consortium name="The Broad Institute Genomics Platform"/>
            <consortium name="The Broad Institute Genome Sequencing Center for Infectious Disease"/>
            <person name="Wu L."/>
            <person name="Ma J."/>
        </authorList>
    </citation>
    <scope>NUCLEOTIDE SEQUENCE [LARGE SCALE GENOMIC DNA]</scope>
    <source>
        <strain evidence="11 12">CGMCC 1.10390</strain>
    </source>
</reference>
<dbReference type="InterPro" id="IPR005142">
    <property type="entry name" value="eRF1_3"/>
</dbReference>
<feature type="domain" description="eRF1/Pelota-like N-terminal" evidence="10">
    <location>
        <begin position="4"/>
        <end position="141"/>
    </location>
</feature>
<protein>
    <recommendedName>
        <fullName evidence="5 9">Peptide chain release factor subunit 1</fullName>
    </recommendedName>
    <alternativeName>
        <fullName evidence="8 9">Translation termination factor aRF1</fullName>
    </alternativeName>
</protein>
<evidence type="ECO:0000256" key="6">
    <source>
        <dbReference type="ARBA" id="ARBA00022490"/>
    </source>
</evidence>
<dbReference type="SMART" id="SM01194">
    <property type="entry name" value="eRF1_1"/>
    <property type="match status" value="1"/>
</dbReference>
<dbReference type="InterPro" id="IPR029064">
    <property type="entry name" value="Ribosomal_eL30-like_sf"/>
</dbReference>
<dbReference type="SUPFAM" id="SSF55315">
    <property type="entry name" value="L30e-like"/>
    <property type="match status" value="1"/>
</dbReference>
<accession>A0ABD6DL55</accession>
<dbReference type="Pfam" id="PF03465">
    <property type="entry name" value="eRF1_3"/>
    <property type="match status" value="1"/>
</dbReference>
<evidence type="ECO:0000256" key="9">
    <source>
        <dbReference type="HAMAP-Rule" id="MF_00424"/>
    </source>
</evidence>
<dbReference type="Gene3D" id="3.30.1330.30">
    <property type="match status" value="1"/>
</dbReference>